<dbReference type="Pfam" id="PF00575">
    <property type="entry name" value="S1"/>
    <property type="match status" value="1"/>
</dbReference>
<evidence type="ECO:0000259" key="2">
    <source>
        <dbReference type="PROSITE" id="PS50126"/>
    </source>
</evidence>
<dbReference type="GeneID" id="113090861"/>
<evidence type="ECO:0000313" key="4">
    <source>
        <dbReference type="RefSeq" id="XP_026112247.1"/>
    </source>
</evidence>
<dbReference type="Proteomes" id="UP000515129">
    <property type="component" value="Unplaced"/>
</dbReference>
<dbReference type="InterPro" id="IPR049621">
    <property type="entry name" value="S1_DHX8_helicase"/>
</dbReference>
<dbReference type="AlphaFoldDB" id="A0A6P6NTV2"/>
<protein>
    <submittedName>
        <fullName evidence="4">ATP-dependent RNA helicase DHX8-like</fullName>
    </submittedName>
</protein>
<feature type="region of interest" description="Disordered" evidence="1">
    <location>
        <begin position="100"/>
        <end position="130"/>
    </location>
</feature>
<dbReference type="CDD" id="cd05684">
    <property type="entry name" value="S1_DHX8_helicase"/>
    <property type="match status" value="1"/>
</dbReference>
<evidence type="ECO:0000256" key="1">
    <source>
        <dbReference type="SAM" id="MobiDB-lite"/>
    </source>
</evidence>
<dbReference type="GO" id="GO:0003723">
    <property type="term" value="F:RNA binding"/>
    <property type="evidence" value="ECO:0007669"/>
    <property type="project" value="TreeGrafter"/>
</dbReference>
<accession>A0A6P6NTV2</accession>
<dbReference type="GO" id="GO:0043489">
    <property type="term" value="P:RNA stabilization"/>
    <property type="evidence" value="ECO:0007669"/>
    <property type="project" value="TreeGrafter"/>
</dbReference>
<dbReference type="InterPro" id="IPR003029">
    <property type="entry name" value="S1_domain"/>
</dbReference>
<dbReference type="PROSITE" id="PS50126">
    <property type="entry name" value="S1"/>
    <property type="match status" value="1"/>
</dbReference>
<dbReference type="SUPFAM" id="SSF50249">
    <property type="entry name" value="Nucleic acid-binding proteins"/>
    <property type="match status" value="1"/>
</dbReference>
<dbReference type="KEGG" id="caua:113090861"/>
<sequence length="211" mass="23883">NPELEVTGQQEPLALCSGERNNNIAEEIAEIGEDELKKLEYLSLVSKVCTELDNHLGINDKDLVELVISLAEKHPTINRFKSRSNERDRRNCRSCWYSRSRSRSPARGDRDKGSDRWKDKHVDRPLTEEPSVGDIYNGKVTSVMQFACFVQVEGLRNHWEGLVHISELRREGRVADVVSKGQSVKVKVLSFTGSKTSLSMKDVDQDTGEEP</sequence>
<name>A0A6P6NTV2_CARAU</name>
<feature type="domain" description="S1 motif" evidence="2">
    <location>
        <begin position="133"/>
        <end position="201"/>
    </location>
</feature>
<dbReference type="SMART" id="SM00316">
    <property type="entry name" value="S1"/>
    <property type="match status" value="1"/>
</dbReference>
<keyword evidence="3" id="KW-1185">Reference proteome</keyword>
<proteinExistence type="predicted"/>
<evidence type="ECO:0000313" key="3">
    <source>
        <dbReference type="Proteomes" id="UP000515129"/>
    </source>
</evidence>
<dbReference type="OrthoDB" id="10253254at2759"/>
<organism evidence="3 4">
    <name type="scientific">Carassius auratus</name>
    <name type="common">Goldfish</name>
    <dbReference type="NCBI Taxonomy" id="7957"/>
    <lineage>
        <taxon>Eukaryota</taxon>
        <taxon>Metazoa</taxon>
        <taxon>Chordata</taxon>
        <taxon>Craniata</taxon>
        <taxon>Vertebrata</taxon>
        <taxon>Euteleostomi</taxon>
        <taxon>Actinopterygii</taxon>
        <taxon>Neopterygii</taxon>
        <taxon>Teleostei</taxon>
        <taxon>Ostariophysi</taxon>
        <taxon>Cypriniformes</taxon>
        <taxon>Cyprinidae</taxon>
        <taxon>Cyprininae</taxon>
        <taxon>Carassius</taxon>
    </lineage>
</organism>
<dbReference type="FunFam" id="2.40.50.140:FF:000061">
    <property type="entry name" value="ATP-dependent RNA helicase DHX8"/>
    <property type="match status" value="1"/>
</dbReference>
<dbReference type="RefSeq" id="XP_026112247.1">
    <property type="nucleotide sequence ID" value="XM_026256462.1"/>
</dbReference>
<dbReference type="PANTHER" id="PTHR15838:SF1">
    <property type="entry name" value="ZINC FINGER CCHC DOMAIN-CONTAINING PROTEIN 17"/>
    <property type="match status" value="1"/>
</dbReference>
<dbReference type="InterPro" id="IPR012340">
    <property type="entry name" value="NA-bd_OB-fold"/>
</dbReference>
<dbReference type="Gene3D" id="2.40.50.140">
    <property type="entry name" value="Nucleic acid-binding proteins"/>
    <property type="match status" value="1"/>
</dbReference>
<feature type="non-terminal residue" evidence="4">
    <location>
        <position position="1"/>
    </location>
</feature>
<gene>
    <name evidence="4" type="primary">LOC113090861</name>
</gene>
<dbReference type="PANTHER" id="PTHR15838">
    <property type="entry name" value="NUCLEOLAR PROTEIN OF 40 KDA"/>
    <property type="match status" value="1"/>
</dbReference>
<feature type="compositionally biased region" description="Basic and acidic residues" evidence="1">
    <location>
        <begin position="106"/>
        <end position="127"/>
    </location>
</feature>
<reference evidence="4" key="1">
    <citation type="submission" date="2025-08" db="UniProtKB">
        <authorList>
            <consortium name="RefSeq"/>
        </authorList>
    </citation>
    <scope>IDENTIFICATION</scope>
    <source>
        <strain evidence="4">Wakin</strain>
        <tissue evidence="4">Muscle</tissue>
    </source>
</reference>